<dbReference type="PATRIC" id="fig|1240687.3.peg.1381"/>
<gene>
    <name evidence="1" type="ORF">LEP1GSC008_3562</name>
</gene>
<dbReference type="EMBL" id="ANCE01000076">
    <property type="protein sequence ID" value="EMK25025.1"/>
    <property type="molecule type" value="Genomic_DNA"/>
</dbReference>
<proteinExistence type="predicted"/>
<sequence>MECFDSVKFHNVFRLIIYKNQSYRTLGLEGVFKIRFKRINRFE</sequence>
<accession>M6F9D8</accession>
<evidence type="ECO:0000313" key="1">
    <source>
        <dbReference type="EMBL" id="EMK25025.1"/>
    </source>
</evidence>
<reference evidence="1 2" key="1">
    <citation type="submission" date="2013-01" db="EMBL/GenBank/DDBJ databases">
        <authorList>
            <person name="Harkins D.M."/>
            <person name="Durkin A.S."/>
            <person name="Brinkac L.M."/>
            <person name="Haft D.H."/>
            <person name="Selengut J.D."/>
            <person name="Sanka R."/>
            <person name="DePew J."/>
            <person name="Purushe J."/>
            <person name="Galloway R.L."/>
            <person name="Vinetz J.M."/>
            <person name="Sutton G.G."/>
            <person name="Nierman W.C."/>
            <person name="Fouts D.E."/>
        </authorList>
    </citation>
    <scope>NUCLEOTIDE SEQUENCE [LARGE SCALE GENOMIC DNA]</scope>
    <source>
        <strain evidence="1 2">Nikolaevo</strain>
    </source>
</reference>
<organism evidence="1 2">
    <name type="scientific">Leptospira kirschneri serovar Bulgarica str. Nikolaevo</name>
    <dbReference type="NCBI Taxonomy" id="1240687"/>
    <lineage>
        <taxon>Bacteria</taxon>
        <taxon>Pseudomonadati</taxon>
        <taxon>Spirochaetota</taxon>
        <taxon>Spirochaetia</taxon>
        <taxon>Leptospirales</taxon>
        <taxon>Leptospiraceae</taxon>
        <taxon>Leptospira</taxon>
    </lineage>
</organism>
<name>M6F9D8_9LEPT</name>
<protein>
    <submittedName>
        <fullName evidence="1">Uncharacterized protein</fullName>
    </submittedName>
</protein>
<dbReference type="Proteomes" id="UP000011980">
    <property type="component" value="Unassembled WGS sequence"/>
</dbReference>
<comment type="caution">
    <text evidence="1">The sequence shown here is derived from an EMBL/GenBank/DDBJ whole genome shotgun (WGS) entry which is preliminary data.</text>
</comment>
<evidence type="ECO:0000313" key="2">
    <source>
        <dbReference type="Proteomes" id="UP000011980"/>
    </source>
</evidence>
<dbReference type="AlphaFoldDB" id="M6F9D8"/>